<evidence type="ECO:0000259" key="8">
    <source>
        <dbReference type="Pfam" id="PF25145"/>
    </source>
</evidence>
<comment type="subcellular location">
    <subcellularLocation>
        <location evidence="1">Membrane</location>
        <topology evidence="1">Multi-pass membrane protein</topology>
    </subcellularLocation>
</comment>
<feature type="transmembrane region" description="Helical" evidence="5">
    <location>
        <begin position="296"/>
        <end position="317"/>
    </location>
</feature>
<dbReference type="Gene3D" id="2.40.50.140">
    <property type="entry name" value="Nucleic acid-binding proteins"/>
    <property type="match status" value="1"/>
</dbReference>
<protein>
    <submittedName>
        <fullName evidence="9">Nodulation protein NfeD</fullName>
    </submittedName>
</protein>
<comment type="caution">
    <text evidence="9">The sequence shown here is derived from an EMBL/GenBank/DDBJ whole genome shotgun (WGS) entry which is preliminary data.</text>
</comment>
<feature type="transmembrane region" description="Helical" evidence="5">
    <location>
        <begin position="329"/>
        <end position="349"/>
    </location>
</feature>
<dbReference type="Pfam" id="PF24961">
    <property type="entry name" value="NfeD_membrane"/>
    <property type="match status" value="1"/>
</dbReference>
<keyword evidence="2 5" id="KW-0812">Transmembrane</keyword>
<dbReference type="EMBL" id="DTPI01000031">
    <property type="protein sequence ID" value="HGE66578.1"/>
    <property type="molecule type" value="Genomic_DNA"/>
</dbReference>
<dbReference type="PANTHER" id="PTHR33507:SF4">
    <property type="entry name" value="NODULATION COMPETITIVENESS PROTEIN NFED"/>
    <property type="match status" value="1"/>
</dbReference>
<feature type="transmembrane region" description="Helical" evidence="5">
    <location>
        <begin position="259"/>
        <end position="290"/>
    </location>
</feature>
<organism evidence="9">
    <name type="scientific">Geoglobus ahangari</name>
    <dbReference type="NCBI Taxonomy" id="113653"/>
    <lineage>
        <taxon>Archaea</taxon>
        <taxon>Methanobacteriati</taxon>
        <taxon>Methanobacteriota</taxon>
        <taxon>Archaeoglobi</taxon>
        <taxon>Archaeoglobales</taxon>
        <taxon>Archaeoglobaceae</taxon>
        <taxon>Geoglobus</taxon>
    </lineage>
</organism>
<proteinExistence type="predicted"/>
<dbReference type="PANTHER" id="PTHR33507">
    <property type="entry name" value="INNER MEMBRANE PROTEIN YBBJ"/>
    <property type="match status" value="1"/>
</dbReference>
<dbReference type="InterPro" id="IPR029045">
    <property type="entry name" value="ClpP/crotonase-like_dom_sf"/>
</dbReference>
<dbReference type="SUPFAM" id="SSF141322">
    <property type="entry name" value="NfeD domain-like"/>
    <property type="match status" value="1"/>
</dbReference>
<dbReference type="InterPro" id="IPR056738">
    <property type="entry name" value="NfeD1b_N"/>
</dbReference>
<dbReference type="Pfam" id="PF01957">
    <property type="entry name" value="NfeD"/>
    <property type="match status" value="1"/>
</dbReference>
<evidence type="ECO:0000256" key="4">
    <source>
        <dbReference type="ARBA" id="ARBA00023136"/>
    </source>
</evidence>
<dbReference type="InterPro" id="IPR052165">
    <property type="entry name" value="Membrane_assoc_protease"/>
</dbReference>
<evidence type="ECO:0000256" key="2">
    <source>
        <dbReference type="ARBA" id="ARBA00022692"/>
    </source>
</evidence>
<evidence type="ECO:0000256" key="5">
    <source>
        <dbReference type="SAM" id="Phobius"/>
    </source>
</evidence>
<feature type="domain" description="NfeD integral membrane" evidence="7">
    <location>
        <begin position="230"/>
        <end position="345"/>
    </location>
</feature>
<keyword evidence="4 5" id="KW-0472">Membrane</keyword>
<dbReference type="SUPFAM" id="SSF52096">
    <property type="entry name" value="ClpP/crotonase"/>
    <property type="match status" value="1"/>
</dbReference>
<dbReference type="Pfam" id="PF25145">
    <property type="entry name" value="NfeD1b_N"/>
    <property type="match status" value="1"/>
</dbReference>
<gene>
    <name evidence="9" type="ORF">ENX77_05615</name>
</gene>
<name>A0A7C3YER6_9EURY</name>
<feature type="domain" description="NfeD1b N-terminal" evidence="8">
    <location>
        <begin position="23"/>
        <end position="169"/>
    </location>
</feature>
<feature type="transmembrane region" description="Helical" evidence="5">
    <location>
        <begin position="230"/>
        <end position="247"/>
    </location>
</feature>
<accession>A0A7C3YER6</accession>
<dbReference type="InterPro" id="IPR002810">
    <property type="entry name" value="NfeD-like_C"/>
</dbReference>
<evidence type="ECO:0000259" key="6">
    <source>
        <dbReference type="Pfam" id="PF01957"/>
    </source>
</evidence>
<dbReference type="AlphaFoldDB" id="A0A7C3YER6"/>
<feature type="domain" description="NfeD-like C-terminal" evidence="6">
    <location>
        <begin position="364"/>
        <end position="418"/>
    </location>
</feature>
<keyword evidence="3 5" id="KW-1133">Transmembrane helix</keyword>
<dbReference type="InterPro" id="IPR056739">
    <property type="entry name" value="NfeD_membrane"/>
</dbReference>
<dbReference type="CDD" id="cd07020">
    <property type="entry name" value="Clp_protease_NfeD_1"/>
    <property type="match status" value="1"/>
</dbReference>
<evidence type="ECO:0000313" key="9">
    <source>
        <dbReference type="EMBL" id="HGE66578.1"/>
    </source>
</evidence>
<evidence type="ECO:0000259" key="7">
    <source>
        <dbReference type="Pfam" id="PF24961"/>
    </source>
</evidence>
<dbReference type="InterPro" id="IPR012340">
    <property type="entry name" value="NA-bd_OB-fold"/>
</dbReference>
<evidence type="ECO:0000256" key="3">
    <source>
        <dbReference type="ARBA" id="ARBA00022989"/>
    </source>
</evidence>
<dbReference type="GO" id="GO:0016020">
    <property type="term" value="C:membrane"/>
    <property type="evidence" value="ECO:0007669"/>
    <property type="project" value="UniProtKB-SubCell"/>
</dbReference>
<reference evidence="9" key="1">
    <citation type="journal article" date="2020" name="mSystems">
        <title>Genome- and Community-Level Interaction Insights into Carbon Utilization and Element Cycling Functions of Hydrothermarchaeota in Hydrothermal Sediment.</title>
        <authorList>
            <person name="Zhou Z."/>
            <person name="Liu Y."/>
            <person name="Xu W."/>
            <person name="Pan J."/>
            <person name="Luo Z.H."/>
            <person name="Li M."/>
        </authorList>
    </citation>
    <scope>NUCLEOTIDE SEQUENCE [LARGE SCALE GENOMIC DNA]</scope>
    <source>
        <strain evidence="9">SpSt-97</strain>
    </source>
</reference>
<dbReference type="Gene3D" id="3.90.226.10">
    <property type="entry name" value="2-enoyl-CoA Hydratase, Chain A, domain 1"/>
    <property type="match status" value="1"/>
</dbReference>
<evidence type="ECO:0000256" key="1">
    <source>
        <dbReference type="ARBA" id="ARBA00004141"/>
    </source>
</evidence>
<sequence>MKKILLLISLILLINGAAGEIVEVKIEGTINEGTFVTVDYAFQIAEERGANAILIIVDTPGGLVSSTEKIISKILNSDIPVIAYVPPGSFSASAGSLIVVSANIAAMANGTSIGAATPITVGLGEPRVEEKVVNYLASYAKSIAEKRNRNATAIEKFVTEAYSVSAGDAYKYGIIDILADSKEELLKKIDGMVVVTSKGEMTIETENQEIYQVKKPLKAKIFELLSSPELASILLILGIYCLVFGLNSPGYGAEVLGAICLILALFGLGVIGINYIGVILILMGILFLIAEMLTPTYGVLGAASIACIILGSIMLFNEPLMPRDFYTKFPMLIGGITTGLGIIMTYAIVKIIQLRKIKRKVGGEALIGETGEVVEFSNGQGFARIHGELWSIESDDDLKKGDTIIVVERKGLRLKVKKYER</sequence>